<dbReference type="InterPro" id="IPR015421">
    <property type="entry name" value="PyrdxlP-dep_Trfase_major"/>
</dbReference>
<dbReference type="OrthoDB" id="9804264at2"/>
<evidence type="ECO:0000256" key="3">
    <source>
        <dbReference type="PIRSR" id="PIRSR000390-2"/>
    </source>
</evidence>
<protein>
    <submittedName>
        <fullName evidence="5">dTDP-4-amino-4,6-dideoxygalactose transaminase</fullName>
    </submittedName>
</protein>
<proteinExistence type="inferred from homology"/>
<evidence type="ECO:0000313" key="5">
    <source>
        <dbReference type="EMBL" id="SKC72809.1"/>
    </source>
</evidence>
<organism evidence="5 6">
    <name type="scientific">Krasilnikoviella flava</name>
    <dbReference type="NCBI Taxonomy" id="526729"/>
    <lineage>
        <taxon>Bacteria</taxon>
        <taxon>Bacillati</taxon>
        <taxon>Actinomycetota</taxon>
        <taxon>Actinomycetes</taxon>
        <taxon>Micrococcales</taxon>
        <taxon>Promicromonosporaceae</taxon>
        <taxon>Krasilnikoviella</taxon>
    </lineage>
</organism>
<accession>A0A1T5LAY5</accession>
<dbReference type="AlphaFoldDB" id="A0A1T5LAY5"/>
<comment type="similarity">
    <text evidence="4">Belongs to the DegT/DnrJ/EryC1 family.</text>
</comment>
<gene>
    <name evidence="5" type="ORF">SAMN04324258_3219</name>
</gene>
<dbReference type="PANTHER" id="PTHR30244">
    <property type="entry name" value="TRANSAMINASE"/>
    <property type="match status" value="1"/>
</dbReference>
<dbReference type="Gene3D" id="3.40.640.10">
    <property type="entry name" value="Type I PLP-dependent aspartate aminotransferase-like (Major domain)"/>
    <property type="match status" value="1"/>
</dbReference>
<dbReference type="InterPro" id="IPR015424">
    <property type="entry name" value="PyrdxlP-dep_Trfase"/>
</dbReference>
<dbReference type="PIRSF" id="PIRSF000390">
    <property type="entry name" value="PLP_StrS"/>
    <property type="match status" value="1"/>
</dbReference>
<dbReference type="Proteomes" id="UP000189777">
    <property type="component" value="Unassembled WGS sequence"/>
</dbReference>
<dbReference type="CDD" id="cd00616">
    <property type="entry name" value="AHBA_syn"/>
    <property type="match status" value="1"/>
</dbReference>
<evidence type="ECO:0000256" key="2">
    <source>
        <dbReference type="PIRSR" id="PIRSR000390-1"/>
    </source>
</evidence>
<dbReference type="Gene3D" id="3.90.1150.10">
    <property type="entry name" value="Aspartate Aminotransferase, domain 1"/>
    <property type="match status" value="1"/>
</dbReference>
<dbReference type="STRING" id="526729.SAMN04324258_3219"/>
<dbReference type="InterPro" id="IPR000653">
    <property type="entry name" value="DegT/StrS_aminotransferase"/>
</dbReference>
<sequence length="409" mass="42810">MSETKSSLALNGGHAELGRLPAFPSWPQSGPEEERGLVEVLHSGKWGSTHGDVVATFEREFGQAQQARHAVALSNGTLAIAAALRAAGVGVGDEVIVPPYTFIATAAAPLFVGAVPVFADVDATTHLIDPQAVEAAITERTKAVIPVHIAGNVADMTALAEIGRRHGITVIEDSAQAVGAQWEGRGVGTFGDLGTFSFQTSKNMSAGEGGIVTTNDDELAGAVYSLVNVGRVPDGGWYEHAAVGYNLRLTEFQGAILRAQLARLPEQQAVRATNAEALHEQLAGVEGVAVATPDPRVTAHGHHLFIFRIPELGRRGLRDAAVRALTAEGVPGVSTGYVPLHRNTALVAEIRALAERLGQPVPESSCPRADLVSRDTLWLPQHVLLGTAEQVAAVGRAITKVAQAANELA</sequence>
<dbReference type="Pfam" id="PF01041">
    <property type="entry name" value="DegT_DnrJ_EryC1"/>
    <property type="match status" value="1"/>
</dbReference>
<comment type="cofactor">
    <cofactor evidence="1">
        <name>pyridoxal 5'-phosphate</name>
        <dbReference type="ChEBI" id="CHEBI:597326"/>
    </cofactor>
</comment>
<feature type="modified residue" description="N6-(pyridoxal phosphate)lysine" evidence="3">
    <location>
        <position position="202"/>
    </location>
</feature>
<dbReference type="GO" id="GO:0030170">
    <property type="term" value="F:pyridoxal phosphate binding"/>
    <property type="evidence" value="ECO:0007669"/>
    <property type="project" value="TreeGrafter"/>
</dbReference>
<reference evidence="5 6" key="1">
    <citation type="submission" date="2017-02" db="EMBL/GenBank/DDBJ databases">
        <authorList>
            <person name="Peterson S.W."/>
        </authorList>
    </citation>
    <scope>NUCLEOTIDE SEQUENCE [LARGE SCALE GENOMIC DNA]</scope>
    <source>
        <strain evidence="5 6">DSM 21481</strain>
    </source>
</reference>
<dbReference type="InterPro" id="IPR015422">
    <property type="entry name" value="PyrdxlP-dep_Trfase_small"/>
</dbReference>
<dbReference type="PANTHER" id="PTHR30244:SF34">
    <property type="entry name" value="DTDP-4-AMINO-4,6-DIDEOXYGALACTOSE TRANSAMINASE"/>
    <property type="match status" value="1"/>
</dbReference>
<keyword evidence="6" id="KW-1185">Reference proteome</keyword>
<name>A0A1T5LAY5_9MICO</name>
<feature type="active site" description="Proton acceptor" evidence="2">
    <location>
        <position position="202"/>
    </location>
</feature>
<dbReference type="SUPFAM" id="SSF53383">
    <property type="entry name" value="PLP-dependent transferases"/>
    <property type="match status" value="1"/>
</dbReference>
<dbReference type="GO" id="GO:0000271">
    <property type="term" value="P:polysaccharide biosynthetic process"/>
    <property type="evidence" value="ECO:0007669"/>
    <property type="project" value="TreeGrafter"/>
</dbReference>
<dbReference type="RefSeq" id="WP_079575445.1">
    <property type="nucleotide sequence ID" value="NZ_FUZQ01000005.1"/>
</dbReference>
<evidence type="ECO:0000313" key="6">
    <source>
        <dbReference type="Proteomes" id="UP000189777"/>
    </source>
</evidence>
<keyword evidence="3 4" id="KW-0663">Pyridoxal phosphate</keyword>
<evidence type="ECO:0000256" key="4">
    <source>
        <dbReference type="RuleBase" id="RU004508"/>
    </source>
</evidence>
<dbReference type="GO" id="GO:0008483">
    <property type="term" value="F:transaminase activity"/>
    <property type="evidence" value="ECO:0007669"/>
    <property type="project" value="TreeGrafter"/>
</dbReference>
<dbReference type="EMBL" id="FUZQ01000005">
    <property type="protein sequence ID" value="SKC72809.1"/>
    <property type="molecule type" value="Genomic_DNA"/>
</dbReference>
<evidence type="ECO:0000256" key="1">
    <source>
        <dbReference type="ARBA" id="ARBA00001933"/>
    </source>
</evidence>